<dbReference type="Pfam" id="PF01966">
    <property type="entry name" value="HD"/>
    <property type="match status" value="1"/>
</dbReference>
<protein>
    <submittedName>
        <fullName evidence="2">Metal dependent phosphohydrolase</fullName>
    </submittedName>
</protein>
<dbReference type="CDD" id="cd00077">
    <property type="entry name" value="HDc"/>
    <property type="match status" value="1"/>
</dbReference>
<dbReference type="SMART" id="SM00471">
    <property type="entry name" value="HDc"/>
    <property type="match status" value="1"/>
</dbReference>
<accession>E0SRX9</accession>
<dbReference type="GO" id="GO:0016787">
    <property type="term" value="F:hydrolase activity"/>
    <property type="evidence" value="ECO:0007669"/>
    <property type="project" value="UniProtKB-KW"/>
</dbReference>
<dbReference type="STRING" id="583356.Igag_0491"/>
<evidence type="ECO:0000259" key="1">
    <source>
        <dbReference type="SMART" id="SM00471"/>
    </source>
</evidence>
<proteinExistence type="predicted"/>
<dbReference type="PANTHER" id="PTHR33594">
    <property type="entry name" value="SUPERFAMILY HYDROLASE, PUTATIVE (AFU_ORTHOLOGUE AFUA_1G03035)-RELATED"/>
    <property type="match status" value="1"/>
</dbReference>
<dbReference type="InterPro" id="IPR003607">
    <property type="entry name" value="HD/PDEase_dom"/>
</dbReference>
<gene>
    <name evidence="2" type="ordered locus">Igag_0491</name>
</gene>
<dbReference type="BioCyc" id="IAGG583356:GHAH-495-MONOMER"/>
<dbReference type="SUPFAM" id="SSF109604">
    <property type="entry name" value="HD-domain/PDEase-like"/>
    <property type="match status" value="1"/>
</dbReference>
<keyword evidence="3" id="KW-1185">Reference proteome</keyword>
<sequence length="195" mass="22297">MSNDIVRIVEKIVSLSMSSDDDHGYPHIVRVRRIAMAIASKYSDVDLEILELATLLHDIGRNRCVDNHAKCSAEIAREILSLLGYDSSKIERVVDAILAHSYTYGYRPRYIEGMILSDADKIDALGAIGIARVFLYSGKIGRGIEDAIRHIKEKILRLPDMMYTDEGRRIAFRRIEIVKRFIEEIENEIKQTDIF</sequence>
<dbReference type="Gene3D" id="1.10.3210.50">
    <property type="match status" value="1"/>
</dbReference>
<feature type="domain" description="HD/PDEase" evidence="1">
    <location>
        <begin position="20"/>
        <end position="134"/>
    </location>
</feature>
<evidence type="ECO:0000313" key="2">
    <source>
        <dbReference type="EMBL" id="ADM27329.1"/>
    </source>
</evidence>
<dbReference type="Proteomes" id="UP000001304">
    <property type="component" value="Chromosome"/>
</dbReference>
<evidence type="ECO:0000313" key="3">
    <source>
        <dbReference type="Proteomes" id="UP000001304"/>
    </source>
</evidence>
<dbReference type="KEGG" id="iag:Igag_0491"/>
<name>E0SRX9_IGNAA</name>
<dbReference type="HOGENOM" id="CLU_036524_3_1_2"/>
<organism evidence="2 3">
    <name type="scientific">Ignisphaera aggregans (strain DSM 17230 / JCM 13409 / AQ1.S1)</name>
    <dbReference type="NCBI Taxonomy" id="583356"/>
    <lineage>
        <taxon>Archaea</taxon>
        <taxon>Thermoproteota</taxon>
        <taxon>Thermoprotei</taxon>
        <taxon>Desulfurococcales</taxon>
        <taxon>Desulfurococcaceae</taxon>
        <taxon>Ignisphaera</taxon>
    </lineage>
</organism>
<dbReference type="PANTHER" id="PTHR33594:SF1">
    <property type="entry name" value="HD_PDEASE DOMAIN-CONTAINING PROTEIN"/>
    <property type="match status" value="1"/>
</dbReference>
<keyword evidence="2" id="KW-0378">Hydrolase</keyword>
<reference evidence="2 3" key="1">
    <citation type="journal article" date="2010" name="Stand. Genomic Sci.">
        <title>Complete genome sequence of Ignisphaera aggregans type strain (AQ1.S1).</title>
        <authorList>
            <person name="Goker M."/>
            <person name="Held B."/>
            <person name="Lapidus A."/>
            <person name="Nolan M."/>
            <person name="Spring S."/>
            <person name="Yasawong M."/>
            <person name="Lucas S."/>
            <person name="Glavina Del Rio T."/>
            <person name="Tice H."/>
            <person name="Cheng J.F."/>
            <person name="Goodwin L."/>
            <person name="Tapia R."/>
            <person name="Pitluck S."/>
            <person name="Liolios K."/>
            <person name="Ivanova N."/>
            <person name="Mavromatis K."/>
            <person name="Mikhailova N."/>
            <person name="Pati A."/>
            <person name="Chen A."/>
            <person name="Palaniappan K."/>
            <person name="Brambilla E."/>
            <person name="Land M."/>
            <person name="Hauser L."/>
            <person name="Chang Y.J."/>
            <person name="Jeffries C.D."/>
            <person name="Brettin T."/>
            <person name="Detter J.C."/>
            <person name="Han C."/>
            <person name="Rohde M."/>
            <person name="Sikorski J."/>
            <person name="Woyke T."/>
            <person name="Bristow J."/>
            <person name="Eisen J.A."/>
            <person name="Markowitz V."/>
            <person name="Hugenholtz P."/>
            <person name="Kyrpides N.C."/>
            <person name="Klenk H.P."/>
        </authorList>
    </citation>
    <scope>NUCLEOTIDE SEQUENCE [LARGE SCALE GENOMIC DNA]</scope>
    <source>
        <strain evidence="3">DSM 17230 / JCM 13409 / AQ1.S1</strain>
    </source>
</reference>
<dbReference type="InterPro" id="IPR006674">
    <property type="entry name" value="HD_domain"/>
</dbReference>
<dbReference type="EMBL" id="CP002098">
    <property type="protein sequence ID" value="ADM27329.1"/>
    <property type="molecule type" value="Genomic_DNA"/>
</dbReference>
<dbReference type="InterPro" id="IPR006675">
    <property type="entry name" value="HDIG_dom"/>
</dbReference>
<dbReference type="AlphaFoldDB" id="E0SRX9"/>
<dbReference type="NCBIfam" id="TIGR00277">
    <property type="entry name" value="HDIG"/>
    <property type="match status" value="1"/>
</dbReference>